<proteinExistence type="predicted"/>
<name>A0A9P6Y3I0_9FUNG</name>
<organism evidence="1 2">
    <name type="scientific">Rhizopus delemar</name>
    <dbReference type="NCBI Taxonomy" id="936053"/>
    <lineage>
        <taxon>Eukaryota</taxon>
        <taxon>Fungi</taxon>
        <taxon>Fungi incertae sedis</taxon>
        <taxon>Mucoromycota</taxon>
        <taxon>Mucoromycotina</taxon>
        <taxon>Mucoromycetes</taxon>
        <taxon>Mucorales</taxon>
        <taxon>Mucorineae</taxon>
        <taxon>Rhizopodaceae</taxon>
        <taxon>Rhizopus</taxon>
    </lineage>
</organism>
<reference evidence="1 2" key="1">
    <citation type="journal article" date="2020" name="Microb. Genom.">
        <title>Genetic diversity of clinical and environmental Mucorales isolates obtained from an investigation of mucormycosis cases among solid organ transplant recipients.</title>
        <authorList>
            <person name="Nguyen M.H."/>
            <person name="Kaul D."/>
            <person name="Muto C."/>
            <person name="Cheng S.J."/>
            <person name="Richter R.A."/>
            <person name="Bruno V.M."/>
            <person name="Liu G."/>
            <person name="Beyhan S."/>
            <person name="Sundermann A.J."/>
            <person name="Mounaud S."/>
            <person name="Pasculle A.W."/>
            <person name="Nierman W.C."/>
            <person name="Driscoll E."/>
            <person name="Cumbie R."/>
            <person name="Clancy C.J."/>
            <person name="Dupont C.L."/>
        </authorList>
    </citation>
    <scope>NUCLEOTIDE SEQUENCE [LARGE SCALE GENOMIC DNA]</scope>
    <source>
        <strain evidence="1 2">GL24</strain>
    </source>
</reference>
<evidence type="ECO:0000313" key="1">
    <source>
        <dbReference type="EMBL" id="KAG1538297.1"/>
    </source>
</evidence>
<evidence type="ECO:0000313" key="2">
    <source>
        <dbReference type="Proteomes" id="UP000740926"/>
    </source>
</evidence>
<gene>
    <name evidence="1" type="ORF">G6F50_014692</name>
</gene>
<accession>A0A9P6Y3I0</accession>
<sequence>MQLLDVGMGDRGQARQCRGLGVLRIHAGLAHGLQHAVLAGVVGHGGQAPVAAEHAVQGLQVAHRGLGRIDGRQAAVIAVGHRHAMVARGGGDELPQAGRATAIAGIGPVAAFHERNQCEFGRQVGLAQFFDHVAEQHQCIIILVGQARGGVGELLLPARAGGLGVTAGFGQAVAEAAWTDPAAAPRQRSGSG</sequence>
<dbReference type="EMBL" id="JAANIU010007295">
    <property type="protein sequence ID" value="KAG1538297.1"/>
    <property type="molecule type" value="Genomic_DNA"/>
</dbReference>
<keyword evidence="2" id="KW-1185">Reference proteome</keyword>
<dbReference type="Proteomes" id="UP000740926">
    <property type="component" value="Unassembled WGS sequence"/>
</dbReference>
<dbReference type="AlphaFoldDB" id="A0A9P6Y3I0"/>
<comment type="caution">
    <text evidence="1">The sequence shown here is derived from an EMBL/GenBank/DDBJ whole genome shotgun (WGS) entry which is preliminary data.</text>
</comment>
<protein>
    <submittedName>
        <fullName evidence="1">Uncharacterized protein</fullName>
    </submittedName>
</protein>